<feature type="signal peptide" evidence="1">
    <location>
        <begin position="1"/>
        <end position="18"/>
    </location>
</feature>
<evidence type="ECO:0000313" key="3">
    <source>
        <dbReference type="Proteomes" id="UP000305760"/>
    </source>
</evidence>
<reference evidence="2 3" key="1">
    <citation type="submission" date="2019-03" db="EMBL/GenBank/DDBJ databases">
        <title>Arenimonas daejeonensis sp. nov., isolated from compost.</title>
        <authorList>
            <person name="Jeon C.O."/>
        </authorList>
    </citation>
    <scope>NUCLEOTIDE SEQUENCE [LARGE SCALE GENOMIC DNA]</scope>
    <source>
        <strain evidence="2 3">R29</strain>
    </source>
</reference>
<dbReference type="EMBL" id="SMDR01000002">
    <property type="protein sequence ID" value="TNJ33562.1"/>
    <property type="molecule type" value="Genomic_DNA"/>
</dbReference>
<dbReference type="Proteomes" id="UP000305760">
    <property type="component" value="Unassembled WGS sequence"/>
</dbReference>
<dbReference type="PROSITE" id="PS51257">
    <property type="entry name" value="PROKAR_LIPOPROTEIN"/>
    <property type="match status" value="1"/>
</dbReference>
<dbReference type="OrthoDB" id="6022222at2"/>
<name>A0A5C4RR21_9GAMM</name>
<dbReference type="RefSeq" id="WP_139448096.1">
    <property type="nucleotide sequence ID" value="NZ_SMDR01000002.1"/>
</dbReference>
<sequence>MNRAVVSLALLLSLSLLAGCQKAEEAPPAPTVLTAPTGTDDMAWKEYLGKVVGQNQAGVTDRTFPYYLPANSAEPAEGDQDGKSQYDRQLENVTAVVQRTVLPGNMLAFGSPDSAKMADLITTAFTGAEPDALKGSQVLFIGKAEDSARVQAAVEAAGAKYIFVEAK</sequence>
<proteinExistence type="predicted"/>
<evidence type="ECO:0000256" key="1">
    <source>
        <dbReference type="SAM" id="SignalP"/>
    </source>
</evidence>
<organism evidence="2 3">
    <name type="scientific">Arenimonas terrae</name>
    <dbReference type="NCBI Taxonomy" id="2546226"/>
    <lineage>
        <taxon>Bacteria</taxon>
        <taxon>Pseudomonadati</taxon>
        <taxon>Pseudomonadota</taxon>
        <taxon>Gammaproteobacteria</taxon>
        <taxon>Lysobacterales</taxon>
        <taxon>Lysobacteraceae</taxon>
        <taxon>Arenimonas</taxon>
    </lineage>
</organism>
<evidence type="ECO:0000313" key="2">
    <source>
        <dbReference type="EMBL" id="TNJ33562.1"/>
    </source>
</evidence>
<feature type="chain" id="PRO_5022788902" evidence="1">
    <location>
        <begin position="19"/>
        <end position="167"/>
    </location>
</feature>
<protein>
    <submittedName>
        <fullName evidence="2">Uncharacterized protein</fullName>
    </submittedName>
</protein>
<keyword evidence="1" id="KW-0732">Signal</keyword>
<gene>
    <name evidence="2" type="ORF">E1B00_09420</name>
</gene>
<accession>A0A5C4RR21</accession>
<keyword evidence="3" id="KW-1185">Reference proteome</keyword>
<comment type="caution">
    <text evidence="2">The sequence shown here is derived from an EMBL/GenBank/DDBJ whole genome shotgun (WGS) entry which is preliminary data.</text>
</comment>
<dbReference type="AlphaFoldDB" id="A0A5C4RR21"/>